<dbReference type="SMART" id="SM00034">
    <property type="entry name" value="CLECT"/>
    <property type="match status" value="1"/>
</dbReference>
<dbReference type="GO" id="GO:0005524">
    <property type="term" value="F:ATP binding"/>
    <property type="evidence" value="ECO:0007669"/>
    <property type="project" value="UniProtKB-KW"/>
</dbReference>
<dbReference type="InterPro" id="IPR011009">
    <property type="entry name" value="Kinase-like_dom_sf"/>
</dbReference>
<name>A0A914ELV6_9BILA</name>
<dbReference type="InterPro" id="IPR008271">
    <property type="entry name" value="Ser/Thr_kinase_AS"/>
</dbReference>
<dbReference type="InterPro" id="IPR001304">
    <property type="entry name" value="C-type_lectin-like"/>
</dbReference>
<dbReference type="GO" id="GO:0004708">
    <property type="term" value="F:MAP kinase kinase activity"/>
    <property type="evidence" value="ECO:0007669"/>
    <property type="project" value="UniProtKB-EC"/>
</dbReference>
<dbReference type="Pfam" id="PF00069">
    <property type="entry name" value="Pkinase"/>
    <property type="match status" value="1"/>
</dbReference>
<evidence type="ECO:0000256" key="1">
    <source>
        <dbReference type="ARBA" id="ARBA00022679"/>
    </source>
</evidence>
<keyword evidence="11" id="KW-1185">Reference proteome</keyword>
<feature type="domain" description="C-type lectin" evidence="10">
    <location>
        <begin position="426"/>
        <end position="540"/>
    </location>
</feature>
<keyword evidence="8" id="KW-0812">Transmembrane</keyword>
<keyword evidence="2" id="KW-0547">Nucleotide-binding</keyword>
<dbReference type="PROSITE" id="PS50041">
    <property type="entry name" value="C_TYPE_LECTIN_2"/>
    <property type="match status" value="1"/>
</dbReference>
<keyword evidence="8" id="KW-0472">Membrane</keyword>
<dbReference type="PROSITE" id="PS50011">
    <property type="entry name" value="PROTEIN_KINASE_DOM"/>
    <property type="match status" value="1"/>
</dbReference>
<dbReference type="PANTHER" id="PTHR48013:SF28">
    <property type="entry name" value="DUAL SPECIFICITY MITOGEN-ACTIVATED PROTEIN KINASE KINASE SEK-1"/>
    <property type="match status" value="1"/>
</dbReference>
<dbReference type="Gene3D" id="3.10.100.10">
    <property type="entry name" value="Mannose-Binding Protein A, subunit A"/>
    <property type="match status" value="1"/>
</dbReference>
<evidence type="ECO:0000256" key="5">
    <source>
        <dbReference type="ARBA" id="ARBA00038035"/>
    </source>
</evidence>
<dbReference type="CDD" id="cd00037">
    <property type="entry name" value="CLECT"/>
    <property type="match status" value="1"/>
</dbReference>
<dbReference type="PANTHER" id="PTHR48013">
    <property type="entry name" value="DUAL SPECIFICITY MITOGEN-ACTIVATED PROTEIN KINASE KINASE 5-RELATED"/>
    <property type="match status" value="1"/>
</dbReference>
<keyword evidence="4" id="KW-0067">ATP-binding</keyword>
<feature type="transmembrane region" description="Helical" evidence="8">
    <location>
        <begin position="366"/>
        <end position="392"/>
    </location>
</feature>
<comment type="similarity">
    <text evidence="5">Belongs to the protein kinase superfamily. STE Ser/Thr protein kinase family. MAP kinase kinase subfamily.</text>
</comment>
<feature type="compositionally biased region" description="Low complexity" evidence="7">
    <location>
        <begin position="252"/>
        <end position="261"/>
    </location>
</feature>
<dbReference type="InterPro" id="IPR000719">
    <property type="entry name" value="Prot_kinase_dom"/>
</dbReference>
<feature type="region of interest" description="Disordered" evidence="7">
    <location>
        <begin position="219"/>
        <end position="347"/>
    </location>
</feature>
<feature type="domain" description="Protein kinase" evidence="9">
    <location>
        <begin position="1"/>
        <end position="197"/>
    </location>
</feature>
<feature type="compositionally biased region" description="Polar residues" evidence="7">
    <location>
        <begin position="299"/>
        <end position="327"/>
    </location>
</feature>
<dbReference type="Pfam" id="PF00059">
    <property type="entry name" value="Lectin_C"/>
    <property type="match status" value="1"/>
</dbReference>
<evidence type="ECO:0000313" key="12">
    <source>
        <dbReference type="WBParaSite" id="ACRNAN_scaffold9141.g17944.t1"/>
    </source>
</evidence>
<keyword evidence="3" id="KW-0418">Kinase</keyword>
<evidence type="ECO:0000256" key="3">
    <source>
        <dbReference type="ARBA" id="ARBA00022777"/>
    </source>
</evidence>
<keyword evidence="8" id="KW-1133">Transmembrane helix</keyword>
<dbReference type="Gene3D" id="1.10.510.10">
    <property type="entry name" value="Transferase(Phosphotransferase) domain 1"/>
    <property type="match status" value="1"/>
</dbReference>
<evidence type="ECO:0000256" key="7">
    <source>
        <dbReference type="SAM" id="MobiDB-lite"/>
    </source>
</evidence>
<evidence type="ECO:0000256" key="8">
    <source>
        <dbReference type="SAM" id="Phobius"/>
    </source>
</evidence>
<feature type="compositionally biased region" description="Polar residues" evidence="7">
    <location>
        <begin position="219"/>
        <end position="229"/>
    </location>
</feature>
<dbReference type="InterPro" id="IPR016187">
    <property type="entry name" value="CTDL_fold"/>
</dbReference>
<evidence type="ECO:0000256" key="6">
    <source>
        <dbReference type="ARBA" id="ARBA00038999"/>
    </source>
</evidence>
<evidence type="ECO:0000259" key="10">
    <source>
        <dbReference type="PROSITE" id="PS50041"/>
    </source>
</evidence>
<proteinExistence type="inferred from homology"/>
<keyword evidence="1" id="KW-0808">Transferase</keyword>
<dbReference type="GO" id="GO:0051403">
    <property type="term" value="P:stress-activated MAPK cascade"/>
    <property type="evidence" value="ECO:0007669"/>
    <property type="project" value="TreeGrafter"/>
</dbReference>
<sequence>MESIYICMERMDMSLMDLASQSRLKKKDFPVPVLGYLSFIVIDTLEQCIKRKIIHRDIKPTNILINKNGLVKLCDFGQSRKIIDEASTLKGTPQYWPPECWDNNGETEYDERRDIWSIGITVLELIYGNSPYKDYPEQQIDWILGERVKNANGTQLVEKCFEGKEAKYAEMRSFLLQTLETYANRKKYDVLKKDKFIQTYSIWTPETFKKELELSELMNDSPTTSNRLSMESIDDSQEKKLPPVQEGPMEFQSNNNISSQSDDLRLPLIPSGQNPPRRPSLESQRSSQSDNSRSPLISPEQNSLRRPSLESQRSSQSDNPRSLSVPSGQEIGNPLRRPSLESQSNETLSEDSKSHLVLCHGMSKKYILVSLAIVIFVFLILLLLSLLIWYFFVREHEKSETTTTTHSTPSTISPQKCPDSFNYFQATNACYYVNYGNATWNTARIECLGLFRSPHRLADLVSIQDKAEDKHVKELAPDSKLIAIGLYAADASISGEADYTWMDKTSKTYTHWKIGVPRKEHGEHCVYKEQDDDWNVYDCNMVADIAYVCKYYP</sequence>
<organism evidence="11 12">
    <name type="scientific">Acrobeloides nanus</name>
    <dbReference type="NCBI Taxonomy" id="290746"/>
    <lineage>
        <taxon>Eukaryota</taxon>
        <taxon>Metazoa</taxon>
        <taxon>Ecdysozoa</taxon>
        <taxon>Nematoda</taxon>
        <taxon>Chromadorea</taxon>
        <taxon>Rhabditida</taxon>
        <taxon>Tylenchina</taxon>
        <taxon>Cephalobomorpha</taxon>
        <taxon>Cephaloboidea</taxon>
        <taxon>Cephalobidae</taxon>
        <taxon>Acrobeloides</taxon>
    </lineage>
</organism>
<dbReference type="InterPro" id="IPR016186">
    <property type="entry name" value="C-type_lectin-like/link_sf"/>
</dbReference>
<evidence type="ECO:0000256" key="2">
    <source>
        <dbReference type="ARBA" id="ARBA00022741"/>
    </source>
</evidence>
<dbReference type="AlphaFoldDB" id="A0A914ELV6"/>
<dbReference type="EC" id="2.7.12.2" evidence="6"/>
<dbReference type="SUPFAM" id="SSF56112">
    <property type="entry name" value="Protein kinase-like (PK-like)"/>
    <property type="match status" value="1"/>
</dbReference>
<accession>A0A914ELV6</accession>
<evidence type="ECO:0000259" key="9">
    <source>
        <dbReference type="PROSITE" id="PS50011"/>
    </source>
</evidence>
<evidence type="ECO:0000313" key="11">
    <source>
        <dbReference type="Proteomes" id="UP000887540"/>
    </source>
</evidence>
<dbReference type="PROSITE" id="PS00108">
    <property type="entry name" value="PROTEIN_KINASE_ST"/>
    <property type="match status" value="1"/>
</dbReference>
<protein>
    <recommendedName>
        <fullName evidence="6">mitogen-activated protein kinase kinase</fullName>
        <ecNumber evidence="6">2.7.12.2</ecNumber>
    </recommendedName>
</protein>
<dbReference type="WBParaSite" id="ACRNAN_scaffold9141.g17944.t1">
    <property type="protein sequence ID" value="ACRNAN_scaffold9141.g17944.t1"/>
    <property type="gene ID" value="ACRNAN_scaffold9141.g17944"/>
</dbReference>
<dbReference type="Proteomes" id="UP000887540">
    <property type="component" value="Unplaced"/>
</dbReference>
<dbReference type="SMART" id="SM00220">
    <property type="entry name" value="S_TKc"/>
    <property type="match status" value="1"/>
</dbReference>
<feature type="compositionally biased region" description="Low complexity" evidence="7">
    <location>
        <begin position="281"/>
        <end position="295"/>
    </location>
</feature>
<reference evidence="12" key="1">
    <citation type="submission" date="2022-11" db="UniProtKB">
        <authorList>
            <consortium name="WormBaseParasite"/>
        </authorList>
    </citation>
    <scope>IDENTIFICATION</scope>
</reference>
<evidence type="ECO:0000256" key="4">
    <source>
        <dbReference type="ARBA" id="ARBA00022840"/>
    </source>
</evidence>
<dbReference type="SUPFAM" id="SSF56436">
    <property type="entry name" value="C-type lectin-like"/>
    <property type="match status" value="1"/>
</dbReference>